<dbReference type="Proteomes" id="UP001208567">
    <property type="component" value="Unassembled WGS sequence"/>
</dbReference>
<name>A0ABQ5N6Y1_9CLOT</name>
<proteinExistence type="predicted"/>
<sequence>MLIATAKIIFLKINENSSNDDGLEARNTLRPAFDFGEDLLFSGTIKNDSSLQKYLYEKEYVVKVEFPTIEDEAYEAIKPLIKIDMDLNIQTGSKIIGKAKLLDYAYEN</sequence>
<dbReference type="EMBL" id="BRXR01000001">
    <property type="protein sequence ID" value="GLC30962.1"/>
    <property type="molecule type" value="Genomic_DNA"/>
</dbReference>
<organism evidence="1 2">
    <name type="scientific">Clostridium omnivorum</name>
    <dbReference type="NCBI Taxonomy" id="1604902"/>
    <lineage>
        <taxon>Bacteria</taxon>
        <taxon>Bacillati</taxon>
        <taxon>Bacillota</taxon>
        <taxon>Clostridia</taxon>
        <taxon>Eubacteriales</taxon>
        <taxon>Clostridiaceae</taxon>
        <taxon>Clostridium</taxon>
    </lineage>
</organism>
<dbReference type="RefSeq" id="WP_264850238.1">
    <property type="nucleotide sequence ID" value="NZ_BRXR01000001.1"/>
</dbReference>
<evidence type="ECO:0000313" key="1">
    <source>
        <dbReference type="EMBL" id="GLC30962.1"/>
    </source>
</evidence>
<reference evidence="1 2" key="1">
    <citation type="journal article" date="2024" name="Int. J. Syst. Evol. Microbiol.">
        <title>Clostridium omnivorum sp. nov., isolated from anoxic soil under the treatment of reductive soil disinfestation.</title>
        <authorList>
            <person name="Ueki A."/>
            <person name="Tonouchi A."/>
            <person name="Kaku N."/>
            <person name="Honma S."/>
            <person name="Ueki K."/>
        </authorList>
    </citation>
    <scope>NUCLEOTIDE SEQUENCE [LARGE SCALE GENOMIC DNA]</scope>
    <source>
        <strain evidence="1 2">E14</strain>
    </source>
</reference>
<accession>A0ABQ5N6Y1</accession>
<gene>
    <name evidence="1" type="ORF">bsdE14_23720</name>
</gene>
<protein>
    <submittedName>
        <fullName evidence="1">Uncharacterized protein</fullName>
    </submittedName>
</protein>
<keyword evidence="2" id="KW-1185">Reference proteome</keyword>
<evidence type="ECO:0000313" key="2">
    <source>
        <dbReference type="Proteomes" id="UP001208567"/>
    </source>
</evidence>
<comment type="caution">
    <text evidence="1">The sequence shown here is derived from an EMBL/GenBank/DDBJ whole genome shotgun (WGS) entry which is preliminary data.</text>
</comment>